<dbReference type="PROSITE" id="PS51318">
    <property type="entry name" value="TAT"/>
    <property type="match status" value="1"/>
</dbReference>
<organism evidence="3 4">
    <name type="scientific">Parapusillimonas granuli</name>
    <dbReference type="NCBI Taxonomy" id="380911"/>
    <lineage>
        <taxon>Bacteria</taxon>
        <taxon>Pseudomonadati</taxon>
        <taxon>Pseudomonadota</taxon>
        <taxon>Betaproteobacteria</taxon>
        <taxon>Burkholderiales</taxon>
        <taxon>Alcaligenaceae</taxon>
        <taxon>Parapusillimonas</taxon>
    </lineage>
</organism>
<evidence type="ECO:0000256" key="1">
    <source>
        <dbReference type="ARBA" id="ARBA00006987"/>
    </source>
</evidence>
<keyword evidence="4" id="KW-1185">Reference proteome</keyword>
<dbReference type="Gene3D" id="3.40.190.150">
    <property type="entry name" value="Bordetella uptake gene, domain 1"/>
    <property type="match status" value="1"/>
</dbReference>
<feature type="signal peptide" evidence="2">
    <location>
        <begin position="1"/>
        <end position="33"/>
    </location>
</feature>
<dbReference type="InterPro" id="IPR006311">
    <property type="entry name" value="TAT_signal"/>
</dbReference>
<dbReference type="CDD" id="cd07012">
    <property type="entry name" value="PBP2_Bug_TTT"/>
    <property type="match status" value="1"/>
</dbReference>
<comment type="caution">
    <text evidence="3">The sequence shown here is derived from an EMBL/GenBank/DDBJ whole genome shotgun (WGS) entry which is preliminary data.</text>
</comment>
<dbReference type="Proteomes" id="UP000559809">
    <property type="component" value="Unassembled WGS sequence"/>
</dbReference>
<dbReference type="InterPro" id="IPR005064">
    <property type="entry name" value="BUG"/>
</dbReference>
<dbReference type="RefSeq" id="WP_180155751.1">
    <property type="nucleotide sequence ID" value="NZ_JACCEM010000006.1"/>
</dbReference>
<gene>
    <name evidence="3" type="ORF">H0A72_12430</name>
</gene>
<accession>A0A853G1E0</accession>
<dbReference type="EMBL" id="JACCEM010000006">
    <property type="protein sequence ID" value="NYT50117.1"/>
    <property type="molecule type" value="Genomic_DNA"/>
</dbReference>
<dbReference type="PANTHER" id="PTHR42928">
    <property type="entry name" value="TRICARBOXYLATE-BINDING PROTEIN"/>
    <property type="match status" value="1"/>
</dbReference>
<reference evidence="3 4" key="1">
    <citation type="submission" date="2020-07" db="EMBL/GenBank/DDBJ databases">
        <title>Taxonomic revisions and descriptions of new bacterial species based on genomic comparisons in the high-G+C-content subgroup of the family Alcaligenaceae.</title>
        <authorList>
            <person name="Szabo A."/>
            <person name="Felfoldi T."/>
        </authorList>
    </citation>
    <scope>NUCLEOTIDE SEQUENCE [LARGE SCALE GENOMIC DNA]</scope>
    <source>
        <strain evidence="3 4">LMG 24012</strain>
    </source>
</reference>
<evidence type="ECO:0000313" key="4">
    <source>
        <dbReference type="Proteomes" id="UP000559809"/>
    </source>
</evidence>
<protein>
    <submittedName>
        <fullName evidence="3">Tripartite tricarboxylate transporter substrate binding protein</fullName>
    </submittedName>
</protein>
<dbReference type="PIRSF" id="PIRSF017082">
    <property type="entry name" value="YflP"/>
    <property type="match status" value="1"/>
</dbReference>
<proteinExistence type="inferred from homology"/>
<feature type="chain" id="PRO_5032462830" evidence="2">
    <location>
        <begin position="34"/>
        <end position="335"/>
    </location>
</feature>
<sequence>MNFPSATRTFLRVFTAGAALATLLAAPATTAFAADAAWPERPVRMIIPYAAGGVSDVIGRAISEKLGERLKATFVVENKGGAGGTIGMADMAKAKPDGYTLAFSAISPLSLSPIFNPVQYDPQKDVLPVARAMVSPVVLLGTRAFKGSSMEDLMKAAKAEPGSLRWSTSGSGSLGHLMMEQVQKLGGVQLTHIPYKGSGQQMNDALGAQFEVASMNVSPSVIAHIREGALRPLAIAAPSRVAFLPDVPTFSELGYGKASMMSVFGFFAPAGLPQGILQRLNTEINAVVNSPEIQKLMSESSNIAAPGTPEEFAKQIADELQANHALVESAGLKKQ</sequence>
<dbReference type="SUPFAM" id="SSF53850">
    <property type="entry name" value="Periplasmic binding protein-like II"/>
    <property type="match status" value="1"/>
</dbReference>
<evidence type="ECO:0000313" key="3">
    <source>
        <dbReference type="EMBL" id="NYT50117.1"/>
    </source>
</evidence>
<comment type="similarity">
    <text evidence="1">Belongs to the UPF0065 (bug) family.</text>
</comment>
<dbReference type="PANTHER" id="PTHR42928:SF5">
    <property type="entry name" value="BLR1237 PROTEIN"/>
    <property type="match status" value="1"/>
</dbReference>
<evidence type="ECO:0000256" key="2">
    <source>
        <dbReference type="SAM" id="SignalP"/>
    </source>
</evidence>
<dbReference type="Gene3D" id="3.40.190.10">
    <property type="entry name" value="Periplasmic binding protein-like II"/>
    <property type="match status" value="1"/>
</dbReference>
<dbReference type="AlphaFoldDB" id="A0A853G1E0"/>
<dbReference type="Pfam" id="PF03401">
    <property type="entry name" value="TctC"/>
    <property type="match status" value="1"/>
</dbReference>
<dbReference type="InterPro" id="IPR042100">
    <property type="entry name" value="Bug_dom1"/>
</dbReference>
<keyword evidence="2" id="KW-0732">Signal</keyword>
<name>A0A853G1E0_9BURK</name>